<keyword evidence="2" id="KW-1133">Transmembrane helix</keyword>
<feature type="transmembrane region" description="Helical" evidence="2">
    <location>
        <begin position="60"/>
        <end position="79"/>
    </location>
</feature>
<reference evidence="3" key="1">
    <citation type="submission" date="2021-01" db="EMBL/GenBank/DDBJ databases">
        <authorList>
            <person name="Corre E."/>
            <person name="Pelletier E."/>
            <person name="Niang G."/>
            <person name="Scheremetjew M."/>
            <person name="Finn R."/>
            <person name="Kale V."/>
            <person name="Holt S."/>
            <person name="Cochrane G."/>
            <person name="Meng A."/>
            <person name="Brown T."/>
            <person name="Cohen L."/>
        </authorList>
    </citation>
    <scope>NUCLEOTIDE SEQUENCE</scope>
    <source>
        <strain evidence="3">CCMP 769</strain>
    </source>
</reference>
<organism evidence="3">
    <name type="scientific">Rhodosorus marinus</name>
    <dbReference type="NCBI Taxonomy" id="101924"/>
    <lineage>
        <taxon>Eukaryota</taxon>
        <taxon>Rhodophyta</taxon>
        <taxon>Stylonematophyceae</taxon>
        <taxon>Stylonematales</taxon>
        <taxon>Stylonemataceae</taxon>
        <taxon>Rhodosorus</taxon>
    </lineage>
</organism>
<evidence type="ECO:0000256" key="2">
    <source>
        <dbReference type="SAM" id="Phobius"/>
    </source>
</evidence>
<keyword evidence="2" id="KW-0472">Membrane</keyword>
<gene>
    <name evidence="3" type="ORF">RMAR00112_LOCUS35115</name>
</gene>
<keyword evidence="2" id="KW-0812">Transmembrane</keyword>
<evidence type="ECO:0000313" key="3">
    <source>
        <dbReference type="EMBL" id="CAE0067039.1"/>
    </source>
</evidence>
<protein>
    <submittedName>
        <fullName evidence="3">Uncharacterized protein</fullName>
    </submittedName>
</protein>
<proteinExistence type="predicted"/>
<dbReference type="EMBL" id="HBHW01045201">
    <property type="protein sequence ID" value="CAE0067039.1"/>
    <property type="molecule type" value="Transcribed_RNA"/>
</dbReference>
<sequence>MESGFVVAGFALKGSTKLKACSFDTERGRFRVLKRQKRKATVTSLVCFSPLPSVAAPRRLIAFVSVLVAIVAAIVGLVARRMRNNLRRDAKRLICESSESEDGRSAFDSTVQLQSKISDEIIEDKNILTKVLLETQDKAKSADLKVQVLKEELQLKQKELDDAKILLHKLDQDGRTLEHELKMRQVNKARLIQWLEEKLVENARVLENVGEELEEAKLVQSEAADVLINMTYELDQLEEMVAERENRLNRLKQGDNEVHAEIGSLRVLRKEQNRILQKVQDLTHRYPHLEETFSKEWKKLCS</sequence>
<name>A0A7S3AAK6_9RHOD</name>
<accession>A0A7S3AAK6</accession>
<evidence type="ECO:0000256" key="1">
    <source>
        <dbReference type="SAM" id="Coils"/>
    </source>
</evidence>
<dbReference type="AlphaFoldDB" id="A0A7S3AAK6"/>
<keyword evidence="1" id="KW-0175">Coiled coil</keyword>
<feature type="coiled-coil region" evidence="1">
    <location>
        <begin position="132"/>
        <end position="285"/>
    </location>
</feature>